<feature type="domain" description="Lethal giant larvae homologue 2" evidence="7">
    <location>
        <begin position="319"/>
        <end position="393"/>
    </location>
</feature>
<dbReference type="PANTHER" id="PTHR10241">
    <property type="entry name" value="LETHAL 2 GIANT LARVAE PROTEIN"/>
    <property type="match status" value="1"/>
</dbReference>
<dbReference type="PROSITE" id="PS00678">
    <property type="entry name" value="WD_REPEATS_1"/>
    <property type="match status" value="1"/>
</dbReference>
<feature type="repeat" description="WD" evidence="5">
    <location>
        <begin position="119"/>
        <end position="160"/>
    </location>
</feature>
<feature type="region of interest" description="Disordered" evidence="6">
    <location>
        <begin position="742"/>
        <end position="849"/>
    </location>
</feature>
<dbReference type="GO" id="GO:0045159">
    <property type="term" value="F:myosin II binding"/>
    <property type="evidence" value="ECO:0007669"/>
    <property type="project" value="TreeGrafter"/>
</dbReference>
<evidence type="ECO:0000256" key="6">
    <source>
        <dbReference type="SAM" id="MobiDB-lite"/>
    </source>
</evidence>
<feature type="compositionally biased region" description="Acidic residues" evidence="6">
    <location>
        <begin position="1145"/>
        <end position="1156"/>
    </location>
</feature>
<dbReference type="PANTHER" id="PTHR10241:SF29">
    <property type="entry name" value="LETHAL(2) GIANT LARVAE PROTEIN"/>
    <property type="match status" value="1"/>
</dbReference>
<evidence type="ECO:0000256" key="2">
    <source>
        <dbReference type="ARBA" id="ARBA00022483"/>
    </source>
</evidence>
<feature type="repeat" description="WD" evidence="5">
    <location>
        <begin position="538"/>
        <end position="557"/>
    </location>
</feature>
<dbReference type="GO" id="GO:0032878">
    <property type="term" value="P:regulation of establishment or maintenance of cell polarity"/>
    <property type="evidence" value="ECO:0007669"/>
    <property type="project" value="TreeGrafter"/>
</dbReference>
<dbReference type="Gene3D" id="2.130.10.10">
    <property type="entry name" value="YVTN repeat-like/Quinoprotein amine dehydrogenase"/>
    <property type="match status" value="3"/>
</dbReference>
<evidence type="ECO:0000256" key="5">
    <source>
        <dbReference type="PROSITE-ProRule" id="PRU00221"/>
    </source>
</evidence>
<dbReference type="InterPro" id="IPR036322">
    <property type="entry name" value="WD40_repeat_dom_sf"/>
</dbReference>
<dbReference type="InterPro" id="IPR019775">
    <property type="entry name" value="WD40_repeat_CS"/>
</dbReference>
<dbReference type="InterPro" id="IPR001680">
    <property type="entry name" value="WD40_rpt"/>
</dbReference>
<feature type="region of interest" description="Disordered" evidence="6">
    <location>
        <begin position="1252"/>
        <end position="1299"/>
    </location>
</feature>
<dbReference type="SMART" id="SM00320">
    <property type="entry name" value="WD40"/>
    <property type="match status" value="5"/>
</dbReference>
<dbReference type="GO" id="GO:0005886">
    <property type="term" value="C:plasma membrane"/>
    <property type="evidence" value="ECO:0007669"/>
    <property type="project" value="TreeGrafter"/>
</dbReference>
<dbReference type="GO" id="GO:0006887">
    <property type="term" value="P:exocytosis"/>
    <property type="evidence" value="ECO:0007669"/>
    <property type="project" value="UniProtKB-KW"/>
</dbReference>
<evidence type="ECO:0000259" key="7">
    <source>
        <dbReference type="Pfam" id="PF08366"/>
    </source>
</evidence>
<dbReference type="Pfam" id="PF08366">
    <property type="entry name" value="LLGL"/>
    <property type="match status" value="2"/>
</dbReference>
<proteinExistence type="inferred from homology"/>
<dbReference type="GO" id="GO:0030864">
    <property type="term" value="C:cortical actin cytoskeleton"/>
    <property type="evidence" value="ECO:0007669"/>
    <property type="project" value="TreeGrafter"/>
</dbReference>
<dbReference type="PROSITE" id="PS50082">
    <property type="entry name" value="WD_REPEATS_2"/>
    <property type="match status" value="2"/>
</dbReference>
<dbReference type="InterPro" id="IPR015943">
    <property type="entry name" value="WD40/YVTN_repeat-like_dom_sf"/>
</dbReference>
<organism evidence="8">
    <name type="scientific">Timema californicum</name>
    <name type="common">California timema</name>
    <name type="synonym">Walking stick</name>
    <dbReference type="NCBI Taxonomy" id="61474"/>
    <lineage>
        <taxon>Eukaryota</taxon>
        <taxon>Metazoa</taxon>
        <taxon>Ecdysozoa</taxon>
        <taxon>Arthropoda</taxon>
        <taxon>Hexapoda</taxon>
        <taxon>Insecta</taxon>
        <taxon>Pterygota</taxon>
        <taxon>Neoptera</taxon>
        <taxon>Polyneoptera</taxon>
        <taxon>Phasmatodea</taxon>
        <taxon>Timematodea</taxon>
        <taxon>Timematoidea</taxon>
        <taxon>Timematidae</taxon>
        <taxon>Timema</taxon>
    </lineage>
</organism>
<comment type="similarity">
    <text evidence="1">Belongs to the WD repeat L(2)GL family.</text>
</comment>
<feature type="compositionally biased region" description="Low complexity" evidence="6">
    <location>
        <begin position="1167"/>
        <end position="1177"/>
    </location>
</feature>
<feature type="compositionally biased region" description="Low complexity" evidence="6">
    <location>
        <begin position="836"/>
        <end position="846"/>
    </location>
</feature>
<feature type="compositionally biased region" description="Basic and acidic residues" evidence="6">
    <location>
        <begin position="1132"/>
        <end position="1144"/>
    </location>
</feature>
<dbReference type="EMBL" id="OE180654">
    <property type="protein sequence ID" value="CAD7571696.1"/>
    <property type="molecule type" value="Genomic_DNA"/>
</dbReference>
<evidence type="ECO:0000256" key="3">
    <source>
        <dbReference type="ARBA" id="ARBA00022574"/>
    </source>
</evidence>
<dbReference type="InterPro" id="IPR013577">
    <property type="entry name" value="LLGL2"/>
</dbReference>
<gene>
    <name evidence="8" type="ORF">TCMB3V08_LOCUS4365</name>
</gene>
<dbReference type="Pfam" id="PF00400">
    <property type="entry name" value="WD40"/>
    <property type="match status" value="2"/>
</dbReference>
<keyword evidence="4" id="KW-0677">Repeat</keyword>
<dbReference type="GO" id="GO:0019905">
    <property type="term" value="F:syntaxin binding"/>
    <property type="evidence" value="ECO:0007669"/>
    <property type="project" value="TreeGrafter"/>
</dbReference>
<feature type="region of interest" description="Disordered" evidence="6">
    <location>
        <begin position="1130"/>
        <end position="1182"/>
    </location>
</feature>
<feature type="compositionally biased region" description="Polar residues" evidence="6">
    <location>
        <begin position="1258"/>
        <end position="1274"/>
    </location>
</feature>
<dbReference type="GO" id="GO:0006893">
    <property type="term" value="P:Golgi to plasma membrane transport"/>
    <property type="evidence" value="ECO:0007669"/>
    <property type="project" value="TreeGrafter"/>
</dbReference>
<dbReference type="GO" id="GO:0030866">
    <property type="term" value="P:cortical actin cytoskeleton organization"/>
    <property type="evidence" value="ECO:0007669"/>
    <property type="project" value="TreeGrafter"/>
</dbReference>
<keyword evidence="3 5" id="KW-0853">WD repeat</keyword>
<accession>A0A7R9P6B5</accession>
<dbReference type="GO" id="GO:0051294">
    <property type="term" value="P:establishment of spindle orientation"/>
    <property type="evidence" value="ECO:0007669"/>
    <property type="project" value="TreeGrafter"/>
</dbReference>
<evidence type="ECO:0000256" key="4">
    <source>
        <dbReference type="ARBA" id="ARBA00022737"/>
    </source>
</evidence>
<dbReference type="GO" id="GO:0008593">
    <property type="term" value="P:regulation of Notch signaling pathway"/>
    <property type="evidence" value="ECO:0007669"/>
    <property type="project" value="TreeGrafter"/>
</dbReference>
<dbReference type="SUPFAM" id="SSF50978">
    <property type="entry name" value="WD40 repeat-like"/>
    <property type="match status" value="2"/>
</dbReference>
<name>A0A7R9P6B5_TIMCA</name>
<keyword evidence="2" id="KW-0268">Exocytosis</keyword>
<reference evidence="8" key="1">
    <citation type="submission" date="2020-11" db="EMBL/GenBank/DDBJ databases">
        <authorList>
            <person name="Tran Van P."/>
        </authorList>
    </citation>
    <scope>NUCLEOTIDE SEQUENCE</scope>
</reference>
<dbReference type="PROSITE" id="PS50294">
    <property type="entry name" value="WD_REPEATS_REGION"/>
    <property type="match status" value="1"/>
</dbReference>
<feature type="domain" description="Lethal giant larvae homologue 2" evidence="7">
    <location>
        <begin position="442"/>
        <end position="468"/>
    </location>
</feature>
<protein>
    <submittedName>
        <fullName evidence="8">(California timema) hypothetical protein</fullName>
    </submittedName>
</protein>
<evidence type="ECO:0000256" key="1">
    <source>
        <dbReference type="ARBA" id="ARBA00008070"/>
    </source>
</evidence>
<evidence type="ECO:0000313" key="8">
    <source>
        <dbReference type="EMBL" id="CAD7571696.1"/>
    </source>
</evidence>
<dbReference type="GO" id="GO:0005096">
    <property type="term" value="F:GTPase activator activity"/>
    <property type="evidence" value="ECO:0007669"/>
    <property type="project" value="TreeGrafter"/>
</dbReference>
<sequence length="1467" mass="161792">MLKFIRGKGQQPSVERQKLQKELFAFRKTVQHGFPNKPTALAWDPALRLLALGTATGAIKIRYIFTNFNSTQNIFGLLTLQSCLRLRVKHDLEHRTILGYLDGRTLVFGKPGVEFYGQHSNHDSAVTRLIFLPNEGRIVSLCDDNSLHLWEVNEGLMEEVKTQALEGNFTVLLSSLFDSRLKKISAVCLESARQHLLLGTEGGNIYLLNLRTFEMSDTIIYQDVVMQNVPEDYKINPGAVEAIAEQPGNPDKILIGYNRGLMVLWDRRTPGAEQTYISTQQLESVCWHRSGTRFSSSHNDGSYAFWDVNVGERPTEEPTTLYGPFPCKAVTKFLWRQGDKDDYYIFAGGMPRASYSDRHTITVQHGKKHVVFDFTSKVIDFFTITDLSEERGRLRDNCMKVVWRRKERTESGEVVGEKGYVGEDAPRLETVHHVREFVVPPEIDEPEALIVLLEEELVAIDLLSEDWRMMCLPYLVSLHASAVTCSQHVSNVPQDLWEAITAAGKLQTRDLYSERQDWPINGGKILVPERGSADADTTPQRELLLTGHEDGTVRFWDASGVALTPLYKFGSAQLFSGEEIAGEGSNGGADEDEEEWPPFRKVGTFDPYSDDPRLAVKKVALCPLNGTLVVAGTAGSVIVAKIGSSSVDSEVKVVTMNIVLDRDGFVWKGHDQLTPRAGTLSLEAGFQPTVVLQLHPPAAVTALAFHSEWGLVAAGTAHGLAFFDYVRQKGMFAKCTLNPNGGNTHGVVPVSSTDLSGAGEAPISRRKSFKKSLRESFRRLRKGRSTRQTDKRGVQSPSSGPQSDKRREGLEDVAEGVEVASVEGDIKESAGAADVSSPSSGPISPIEAKPVERQIEARPVDDSLGSMVRCLFFTKTFIISVQTMTATMWAGTNNGTVYVFTLTTPSGQKRSEEDVTCQLAKEIQLKHRAPVISIAVLDGAHTPLPEPWAVEKGLSKQPDVSGPHRVLISSEEQFKVIPTLHIRTYTVKLPSKPVALIGYTAIIAYVCYDFFSQLFNLPNLKPFGKFKLTAHEGSRVRRTGLAQFSTARATAITQHVETCLLCLANTGDCVVLSLPELRRQLDAAVIRREDINGISSLTFTQHGEAFYLHSSSELQRVTLSATRITQPLCRLELPEGARETPEKEPETEEEEDEVDDEGKIEGREVSAPSPTAQEQQAAPPPPQVIVNGEAVHTESRGQHLSRTRYSTMTRNTQTPDSLVHYRATRTLGTPGLISREPKTDLRLPLSLIKRIQTPPDLSPSSPHTPSALIPQSSEKVAVHPPDKEGDRENKERRYKGQQREHAVFPHNTCLVFACVFVSGFASMVCVRAMVPESSVEPKVEEPLENGLDDERHDISALSVGDITIDSVKDHLITSVSEDSRMSEVKTEKVELTSRTTETQSVVVKTTVISSSETTVVNSTSAGDIAVEPPFADGPTATLGLNEIIIKLRKAPLAKMEDLEAEVTAADT</sequence>
<feature type="compositionally biased region" description="Basic and acidic residues" evidence="6">
    <location>
        <begin position="1276"/>
        <end position="1291"/>
    </location>
</feature>